<keyword evidence="6" id="KW-0624">Polysaccharide degradation</keyword>
<accession>A0ABV7WFW3</accession>
<dbReference type="InterPro" id="IPR001360">
    <property type="entry name" value="Glyco_hydro_1"/>
</dbReference>
<dbReference type="InterPro" id="IPR017736">
    <property type="entry name" value="Glyco_hydro_1_beta-glucosidase"/>
</dbReference>
<evidence type="ECO:0000256" key="8">
    <source>
        <dbReference type="SAM" id="MobiDB-lite"/>
    </source>
</evidence>
<keyword evidence="5 7" id="KW-0326">Glycosidase</keyword>
<evidence type="ECO:0000256" key="5">
    <source>
        <dbReference type="ARBA" id="ARBA00023295"/>
    </source>
</evidence>
<dbReference type="Proteomes" id="UP001595685">
    <property type="component" value="Unassembled WGS sequence"/>
</dbReference>
<name>A0ABV7WFW3_9MICO</name>
<evidence type="ECO:0000256" key="7">
    <source>
        <dbReference type="RuleBase" id="RU361175"/>
    </source>
</evidence>
<evidence type="ECO:0000256" key="3">
    <source>
        <dbReference type="ARBA" id="ARBA00023001"/>
    </source>
</evidence>
<evidence type="ECO:0000256" key="6">
    <source>
        <dbReference type="ARBA" id="ARBA00023326"/>
    </source>
</evidence>
<keyword evidence="4" id="KW-0119">Carbohydrate metabolism</keyword>
<keyword evidence="3" id="KW-0136">Cellulose degradation</keyword>
<dbReference type="PANTHER" id="PTHR10353">
    <property type="entry name" value="GLYCOSYL HYDROLASE"/>
    <property type="match status" value="1"/>
</dbReference>
<keyword evidence="2 7" id="KW-0378">Hydrolase</keyword>
<dbReference type="EMBL" id="JBHRWW010000002">
    <property type="protein sequence ID" value="MFC3687436.1"/>
    <property type="molecule type" value="Genomic_DNA"/>
</dbReference>
<dbReference type="EC" id="3.2.1.21" evidence="7"/>
<evidence type="ECO:0000313" key="9">
    <source>
        <dbReference type="EMBL" id="MFC3687436.1"/>
    </source>
</evidence>
<dbReference type="Pfam" id="PF00232">
    <property type="entry name" value="Glyco_hydro_1"/>
    <property type="match status" value="1"/>
</dbReference>
<evidence type="ECO:0000256" key="2">
    <source>
        <dbReference type="ARBA" id="ARBA00022801"/>
    </source>
</evidence>
<dbReference type="InterPro" id="IPR017853">
    <property type="entry name" value="GH"/>
</dbReference>
<evidence type="ECO:0000256" key="1">
    <source>
        <dbReference type="ARBA" id="ARBA00010838"/>
    </source>
</evidence>
<keyword evidence="10" id="KW-1185">Reference proteome</keyword>
<sequence>MSAPTAQAVHPGGPDGPGRSVDLAAVSRTGPDDDYRGRGLVLPPGFVLGSATAAYQVEGGAHEGGRGPSIWDTFSRTPGKVWGGDTGDVAADQYHRLDQDLDLMASLGLHAYRFSVAWSRVQPTGRGPANPEGLAFYDRLVDGLLARGITPVATLYHWDLPQALEDEGGWPVRATAEAFADYAALLGTALGDRVGTWTTMNEPWCSAYLGYGSGAHAPGRTEPAAALAAVHHLNLGHGLAVQALRAASTGTPEYSVTLNMHVFRGEGEGAADAVRLVDGLANRVFLQPLLEGGYPEDVVAATAALTDWSFVRDGDAATVRQPLDVLGVNYYATTRVRRWDGTGPRLMADGHKDMGGTPWPGADHVEFLPQPGPHTDMGWNIEPAGLEEVLVDLAARYPGLPLMVTENGAAFADEVVEDPTAPGGRAVHDVERVDYLRRHVTACHRALARGVDLRGYLVWSLLDNFEWGYGYSKRFGIVRVDYETQERLPKDSARWFSELARTGTVPA</sequence>
<comment type="similarity">
    <text evidence="1 7">Belongs to the glycosyl hydrolase 1 family.</text>
</comment>
<evidence type="ECO:0000256" key="4">
    <source>
        <dbReference type="ARBA" id="ARBA00023277"/>
    </source>
</evidence>
<comment type="catalytic activity">
    <reaction evidence="7">
        <text>Hydrolysis of terminal, non-reducing beta-D-glucosyl residues with release of beta-D-glucose.</text>
        <dbReference type="EC" id="3.2.1.21"/>
    </reaction>
</comment>
<organism evidence="9 10">
    <name type="scientific">Aquipuribacter hungaricus</name>
    <dbReference type="NCBI Taxonomy" id="545624"/>
    <lineage>
        <taxon>Bacteria</taxon>
        <taxon>Bacillati</taxon>
        <taxon>Actinomycetota</taxon>
        <taxon>Actinomycetes</taxon>
        <taxon>Micrococcales</taxon>
        <taxon>Intrasporangiaceae</taxon>
        <taxon>Aquipuribacter</taxon>
    </lineage>
</organism>
<gene>
    <name evidence="9" type="ORF">ACFOLH_03685</name>
</gene>
<reference evidence="10" key="1">
    <citation type="journal article" date="2019" name="Int. J. Syst. Evol. Microbiol.">
        <title>The Global Catalogue of Microorganisms (GCM) 10K type strain sequencing project: providing services to taxonomists for standard genome sequencing and annotation.</title>
        <authorList>
            <consortium name="The Broad Institute Genomics Platform"/>
            <consortium name="The Broad Institute Genome Sequencing Center for Infectious Disease"/>
            <person name="Wu L."/>
            <person name="Ma J."/>
        </authorList>
    </citation>
    <scope>NUCLEOTIDE SEQUENCE [LARGE SCALE GENOMIC DNA]</scope>
    <source>
        <strain evidence="10">NCAIM B.02333</strain>
    </source>
</reference>
<protein>
    <recommendedName>
        <fullName evidence="7">Beta-glucosidase</fullName>
        <ecNumber evidence="7">3.2.1.21</ecNumber>
    </recommendedName>
</protein>
<evidence type="ECO:0000313" key="10">
    <source>
        <dbReference type="Proteomes" id="UP001595685"/>
    </source>
</evidence>
<proteinExistence type="inferred from homology"/>
<feature type="region of interest" description="Disordered" evidence="8">
    <location>
        <begin position="1"/>
        <end position="20"/>
    </location>
</feature>
<dbReference type="PRINTS" id="PR00131">
    <property type="entry name" value="GLHYDRLASE1"/>
</dbReference>
<comment type="caution">
    <text evidence="9">The sequence shown here is derived from an EMBL/GenBank/DDBJ whole genome shotgun (WGS) entry which is preliminary data.</text>
</comment>
<dbReference type="Gene3D" id="3.20.20.80">
    <property type="entry name" value="Glycosidases"/>
    <property type="match status" value="1"/>
</dbReference>
<dbReference type="NCBIfam" id="TIGR03356">
    <property type="entry name" value="BGL"/>
    <property type="match status" value="1"/>
</dbReference>
<dbReference type="PANTHER" id="PTHR10353:SF36">
    <property type="entry name" value="LP05116P"/>
    <property type="match status" value="1"/>
</dbReference>
<dbReference type="RefSeq" id="WP_340290146.1">
    <property type="nucleotide sequence ID" value="NZ_JBBEOI010000015.1"/>
</dbReference>
<dbReference type="SUPFAM" id="SSF51445">
    <property type="entry name" value="(Trans)glycosidases"/>
    <property type="match status" value="1"/>
</dbReference>
<dbReference type="GO" id="GO:0008422">
    <property type="term" value="F:beta-glucosidase activity"/>
    <property type="evidence" value="ECO:0007669"/>
    <property type="project" value="UniProtKB-EC"/>
</dbReference>